<gene>
    <name evidence="2" type="ORF">CkaCkLH20_07276</name>
</gene>
<evidence type="ECO:0000313" key="2">
    <source>
        <dbReference type="EMBL" id="KAF9875456.1"/>
    </source>
</evidence>
<feature type="region of interest" description="Disordered" evidence="1">
    <location>
        <begin position="1"/>
        <end position="23"/>
    </location>
</feature>
<dbReference type="GeneID" id="62163067"/>
<reference evidence="2" key="2">
    <citation type="submission" date="2020-11" db="EMBL/GenBank/DDBJ databases">
        <title>Whole genome sequencing of Colletotrichum sp.</title>
        <authorList>
            <person name="Li H."/>
        </authorList>
    </citation>
    <scope>NUCLEOTIDE SEQUENCE</scope>
    <source>
        <strain evidence="2">CkLH20</strain>
    </source>
</reference>
<dbReference type="OrthoDB" id="4851849at2759"/>
<dbReference type="AlphaFoldDB" id="A0A9P6I5J2"/>
<name>A0A9P6I5J2_9PEZI</name>
<accession>A0A9P6I5J2</accession>
<protein>
    <submittedName>
        <fullName evidence="2">Uncharacterized protein</fullName>
    </submittedName>
</protein>
<organism evidence="2 3">
    <name type="scientific">Colletotrichum karsti</name>
    <dbReference type="NCBI Taxonomy" id="1095194"/>
    <lineage>
        <taxon>Eukaryota</taxon>
        <taxon>Fungi</taxon>
        <taxon>Dikarya</taxon>
        <taxon>Ascomycota</taxon>
        <taxon>Pezizomycotina</taxon>
        <taxon>Sordariomycetes</taxon>
        <taxon>Hypocreomycetidae</taxon>
        <taxon>Glomerellales</taxon>
        <taxon>Glomerellaceae</taxon>
        <taxon>Colletotrichum</taxon>
        <taxon>Colletotrichum boninense species complex</taxon>
    </lineage>
</organism>
<keyword evidence="3" id="KW-1185">Reference proteome</keyword>
<proteinExistence type="predicted"/>
<dbReference type="RefSeq" id="XP_038744917.1">
    <property type="nucleotide sequence ID" value="XM_038889993.1"/>
</dbReference>
<dbReference type="Proteomes" id="UP000781932">
    <property type="component" value="Unassembled WGS sequence"/>
</dbReference>
<evidence type="ECO:0000256" key="1">
    <source>
        <dbReference type="SAM" id="MobiDB-lite"/>
    </source>
</evidence>
<feature type="compositionally biased region" description="Low complexity" evidence="1">
    <location>
        <begin position="1"/>
        <end position="10"/>
    </location>
</feature>
<evidence type="ECO:0000313" key="3">
    <source>
        <dbReference type="Proteomes" id="UP000781932"/>
    </source>
</evidence>
<sequence length="121" mass="13549">MSSTTDTTTSPEPPTDEERAEANRTWHALIAAARDMFGHDESTPQHFGFDRVLAVSDMRNLVALYRTVTTDWGIGTGQLRSMRIAQGKPQIAAYINAVYKLRGGSADDDALRQWFDRSQFI</sequence>
<dbReference type="EMBL" id="JAATWM020000022">
    <property type="protein sequence ID" value="KAF9875456.1"/>
    <property type="molecule type" value="Genomic_DNA"/>
</dbReference>
<comment type="caution">
    <text evidence="2">The sequence shown here is derived from an EMBL/GenBank/DDBJ whole genome shotgun (WGS) entry which is preliminary data.</text>
</comment>
<reference evidence="2" key="1">
    <citation type="submission" date="2020-03" db="EMBL/GenBank/DDBJ databases">
        <authorList>
            <person name="He L."/>
        </authorList>
    </citation>
    <scope>NUCLEOTIDE SEQUENCE</scope>
    <source>
        <strain evidence="2">CkLH20</strain>
    </source>
</reference>